<evidence type="ECO:0000313" key="1">
    <source>
        <dbReference type="EMBL" id="PME29320.1"/>
    </source>
</evidence>
<organism evidence="1 2">
    <name type="scientific">Vibrio lentus</name>
    <dbReference type="NCBI Taxonomy" id="136468"/>
    <lineage>
        <taxon>Bacteria</taxon>
        <taxon>Pseudomonadati</taxon>
        <taxon>Pseudomonadota</taxon>
        <taxon>Gammaproteobacteria</taxon>
        <taxon>Vibrionales</taxon>
        <taxon>Vibrionaceae</taxon>
        <taxon>Vibrio</taxon>
    </lineage>
</organism>
<dbReference type="AlphaFoldDB" id="A0AA44VSC2"/>
<name>A0AA44VSC2_9VIBR</name>
<sequence length="66" mass="7637">MLKQTFSILLEYAEDYNDGKALVDIELKNGCFNTDSLDPLIVDESDYKAQRAKAEHFLENHKILNF</sequence>
<dbReference type="Proteomes" id="UP000239763">
    <property type="component" value="Unassembled WGS sequence"/>
</dbReference>
<accession>A0AA44VSC2</accession>
<evidence type="ECO:0000313" key="2">
    <source>
        <dbReference type="Proteomes" id="UP000239763"/>
    </source>
</evidence>
<comment type="caution">
    <text evidence="1">The sequence shown here is derived from an EMBL/GenBank/DDBJ whole genome shotgun (WGS) entry which is preliminary data.</text>
</comment>
<dbReference type="RefSeq" id="WP_102296416.1">
    <property type="nucleotide sequence ID" value="NZ_JAAHTI010000001.1"/>
</dbReference>
<reference evidence="1 2" key="1">
    <citation type="journal article" date="2018" name="Nature">
        <title>A major lineage of non-tailed dsDNA viruses as unrecognized killers of marine bacteria.</title>
        <authorList>
            <person name="Kauffman K.M."/>
            <person name="Hussain F.A."/>
            <person name="Yang J."/>
            <person name="Arevalo P."/>
            <person name="Brown J.M."/>
            <person name="Chang W.K."/>
            <person name="VanInsberghe D."/>
            <person name="Elsherbini J."/>
            <person name="Sharma R.S."/>
            <person name="Cutler M.B."/>
            <person name="Kelly L."/>
            <person name="Polz M.F."/>
        </authorList>
    </citation>
    <scope>NUCLEOTIDE SEQUENCE [LARGE SCALE GENOMIC DNA]</scope>
    <source>
        <strain evidence="1 2">10N.286.55.E1</strain>
    </source>
</reference>
<keyword evidence="2" id="KW-1185">Reference proteome</keyword>
<proteinExistence type="predicted"/>
<protein>
    <submittedName>
        <fullName evidence="1">Uncharacterized protein</fullName>
    </submittedName>
</protein>
<gene>
    <name evidence="1" type="ORF">BCV38_04380</name>
</gene>
<dbReference type="EMBL" id="MCSB01000013">
    <property type="protein sequence ID" value="PME29320.1"/>
    <property type="molecule type" value="Genomic_DNA"/>
</dbReference>